<gene>
    <name evidence="1" type="ORF">PR048_014753</name>
</gene>
<organism evidence="1 2">
    <name type="scientific">Dryococelus australis</name>
    <dbReference type="NCBI Taxonomy" id="614101"/>
    <lineage>
        <taxon>Eukaryota</taxon>
        <taxon>Metazoa</taxon>
        <taxon>Ecdysozoa</taxon>
        <taxon>Arthropoda</taxon>
        <taxon>Hexapoda</taxon>
        <taxon>Insecta</taxon>
        <taxon>Pterygota</taxon>
        <taxon>Neoptera</taxon>
        <taxon>Polyneoptera</taxon>
        <taxon>Phasmatodea</taxon>
        <taxon>Verophasmatodea</taxon>
        <taxon>Anareolatae</taxon>
        <taxon>Phasmatidae</taxon>
        <taxon>Eurycanthinae</taxon>
        <taxon>Dryococelus</taxon>
    </lineage>
</organism>
<proteinExistence type="predicted"/>
<evidence type="ECO:0000313" key="1">
    <source>
        <dbReference type="EMBL" id="KAJ8882914.1"/>
    </source>
</evidence>
<dbReference type="Proteomes" id="UP001159363">
    <property type="component" value="Chromosome 4"/>
</dbReference>
<protein>
    <submittedName>
        <fullName evidence="1">Uncharacterized protein</fullName>
    </submittedName>
</protein>
<name>A0ABQ9HF11_9NEOP</name>
<keyword evidence="2" id="KW-1185">Reference proteome</keyword>
<evidence type="ECO:0000313" key="2">
    <source>
        <dbReference type="Proteomes" id="UP001159363"/>
    </source>
</evidence>
<comment type="caution">
    <text evidence="1">The sequence shown here is derived from an EMBL/GenBank/DDBJ whole genome shotgun (WGS) entry which is preliminary data.</text>
</comment>
<dbReference type="EMBL" id="JARBHB010000005">
    <property type="protein sequence ID" value="KAJ8882914.1"/>
    <property type="molecule type" value="Genomic_DNA"/>
</dbReference>
<reference evidence="1 2" key="1">
    <citation type="submission" date="2023-02" db="EMBL/GenBank/DDBJ databases">
        <title>LHISI_Scaffold_Assembly.</title>
        <authorList>
            <person name="Stuart O.P."/>
            <person name="Cleave R."/>
            <person name="Magrath M.J.L."/>
            <person name="Mikheyev A.S."/>
        </authorList>
    </citation>
    <scope>NUCLEOTIDE SEQUENCE [LARGE SCALE GENOMIC DNA]</scope>
    <source>
        <strain evidence="1">Daus_M_001</strain>
        <tissue evidence="1">Leg muscle</tissue>
    </source>
</reference>
<sequence>MFVPSPSKSAVFLFELRGLADDRSCVHHFELRGFIMLDAFSRNMSTTQVKYCNEHHLFSVRVAGVAGGRISPPPFPDSTLLDEKNTHTHTFTHACVYNPPRTLLSVCDNTKASTSHCEMITALGDFGHTLIFPLLLILPFLRKKMLECTWFAKINNTMLFCRPAEFSRELNKRTLPLRAGLSPEVHDPVQAPLPPLLCEGLEASHPDCLQISIIATDSKWHNLPTCVHIGYCSLIGTPHPPELPRVQNASQPLSPYSSEPTRVQRYLTLSKHPCTSYPRLQSCSNSTMPTTPSPPRYVQTDMPPTTLTLEVGVPAVPVSRQHALLAIVLRMHFSNVGSPALSSSPLNACLERFNPTRYPFNLTQQTDHVSLHYLKCIDKLNIRIQKLVIALTEYDFEAKIVKGKLNTLTDVLSRIPRVGTADTTTVTVNATQYKVKCTFTHCTSFHTALADRSSKTHRKPRKSK</sequence>
<accession>A0ABQ9HF11</accession>